<evidence type="ECO:0000313" key="6">
    <source>
        <dbReference type="Proteomes" id="UP000682733"/>
    </source>
</evidence>
<evidence type="ECO:0000256" key="2">
    <source>
        <dbReference type="PROSITE-ProRule" id="PRU00192"/>
    </source>
</evidence>
<dbReference type="GO" id="GO:0005085">
    <property type="term" value="F:guanyl-nucleotide exchange factor activity"/>
    <property type="evidence" value="ECO:0007669"/>
    <property type="project" value="TreeGrafter"/>
</dbReference>
<sequence>MAENYQGKSVKANYNFKAQNTDELSFNKNDIIVITQSPEGGWWEGTLDTKTGWFPMNYVELIKQ</sequence>
<reference evidence="5" key="1">
    <citation type="submission" date="2021-02" db="EMBL/GenBank/DDBJ databases">
        <authorList>
            <person name="Nowell W R."/>
        </authorList>
    </citation>
    <scope>NUCLEOTIDE SEQUENCE</scope>
</reference>
<dbReference type="EMBL" id="CAJNOK010027920">
    <property type="protein sequence ID" value="CAF1427782.1"/>
    <property type="molecule type" value="Genomic_DNA"/>
</dbReference>
<evidence type="ECO:0000256" key="1">
    <source>
        <dbReference type="ARBA" id="ARBA00022443"/>
    </source>
</evidence>
<dbReference type="PANTHER" id="PTHR46026:SF1">
    <property type="entry name" value="RHO-TYPE GUANINE NUCLEOTIDE EXCHANGE FACTOR, ISOFORM F"/>
    <property type="match status" value="1"/>
</dbReference>
<comment type="caution">
    <text evidence="5">The sequence shown here is derived from an EMBL/GenBank/DDBJ whole genome shotgun (WGS) entry which is preliminary data.</text>
</comment>
<dbReference type="AlphaFoldDB" id="A0A8S2SG03"/>
<evidence type="ECO:0000259" key="3">
    <source>
        <dbReference type="PROSITE" id="PS50002"/>
    </source>
</evidence>
<dbReference type="PRINTS" id="PR00452">
    <property type="entry name" value="SH3DOMAIN"/>
</dbReference>
<dbReference type="PROSITE" id="PS50002">
    <property type="entry name" value="SH3"/>
    <property type="match status" value="1"/>
</dbReference>
<organism evidence="5 6">
    <name type="scientific">Didymodactylos carnosus</name>
    <dbReference type="NCBI Taxonomy" id="1234261"/>
    <lineage>
        <taxon>Eukaryota</taxon>
        <taxon>Metazoa</taxon>
        <taxon>Spiralia</taxon>
        <taxon>Gnathifera</taxon>
        <taxon>Rotifera</taxon>
        <taxon>Eurotatoria</taxon>
        <taxon>Bdelloidea</taxon>
        <taxon>Philodinida</taxon>
        <taxon>Philodinidae</taxon>
        <taxon>Didymodactylos</taxon>
    </lineage>
</organism>
<feature type="non-terminal residue" evidence="5">
    <location>
        <position position="1"/>
    </location>
</feature>
<dbReference type="Pfam" id="PF00018">
    <property type="entry name" value="SH3_1"/>
    <property type="match status" value="1"/>
</dbReference>
<proteinExistence type="predicted"/>
<feature type="domain" description="SH3" evidence="3">
    <location>
        <begin position="5"/>
        <end position="64"/>
    </location>
</feature>
<dbReference type="PANTHER" id="PTHR46026">
    <property type="entry name" value="RHO-TYPE GUANINE NUCLEOTIDE EXCHANGE FACTOR, ISOFORM F"/>
    <property type="match status" value="1"/>
</dbReference>
<accession>A0A8S2SG03</accession>
<gene>
    <name evidence="4" type="ORF">OVA965_LOCUS33922</name>
    <name evidence="5" type="ORF">TMI583_LOCUS34827</name>
</gene>
<dbReference type="FunFam" id="2.30.30.40:FF:000072">
    <property type="entry name" value="Unconventional Myosin IB"/>
    <property type="match status" value="1"/>
</dbReference>
<evidence type="ECO:0000313" key="5">
    <source>
        <dbReference type="EMBL" id="CAF4226551.1"/>
    </source>
</evidence>
<dbReference type="SUPFAM" id="SSF50044">
    <property type="entry name" value="SH3-domain"/>
    <property type="match status" value="1"/>
</dbReference>
<keyword evidence="1 2" id="KW-0728">SH3 domain</keyword>
<dbReference type="InterPro" id="IPR036028">
    <property type="entry name" value="SH3-like_dom_sf"/>
</dbReference>
<protein>
    <recommendedName>
        <fullName evidence="3">SH3 domain-containing protein</fullName>
    </recommendedName>
</protein>
<dbReference type="InterPro" id="IPR001452">
    <property type="entry name" value="SH3_domain"/>
</dbReference>
<dbReference type="GO" id="GO:0005737">
    <property type="term" value="C:cytoplasm"/>
    <property type="evidence" value="ECO:0007669"/>
    <property type="project" value="TreeGrafter"/>
</dbReference>
<evidence type="ECO:0000313" key="4">
    <source>
        <dbReference type="EMBL" id="CAF1427782.1"/>
    </source>
</evidence>
<dbReference type="SMART" id="SM00326">
    <property type="entry name" value="SH3"/>
    <property type="match status" value="1"/>
</dbReference>
<dbReference type="Proteomes" id="UP000682733">
    <property type="component" value="Unassembled WGS sequence"/>
</dbReference>
<dbReference type="Proteomes" id="UP000677228">
    <property type="component" value="Unassembled WGS sequence"/>
</dbReference>
<dbReference type="Gene3D" id="2.30.30.40">
    <property type="entry name" value="SH3 Domains"/>
    <property type="match status" value="1"/>
</dbReference>
<dbReference type="EMBL" id="CAJOBA010049697">
    <property type="protein sequence ID" value="CAF4226551.1"/>
    <property type="molecule type" value="Genomic_DNA"/>
</dbReference>
<name>A0A8S2SG03_9BILA</name>